<evidence type="ECO:0000256" key="9">
    <source>
        <dbReference type="ARBA" id="ARBA00022995"/>
    </source>
</evidence>
<evidence type="ECO:0000313" key="16">
    <source>
        <dbReference type="Proteomes" id="UP000098205"/>
    </source>
</evidence>
<keyword evidence="4" id="KW-0945">Host-virus interaction</keyword>
<evidence type="ECO:0000313" key="15">
    <source>
        <dbReference type="EMBL" id="CDO33906.1"/>
    </source>
</evidence>
<keyword evidence="1" id="KW-0813">Transport</keyword>
<accession>X5LU16</accession>
<keyword evidence="12" id="KW-1262">Eukaryotic host gene expression shutoff by virus</keyword>
<evidence type="ECO:0000256" key="14">
    <source>
        <dbReference type="SAM" id="MobiDB-lite"/>
    </source>
</evidence>
<evidence type="ECO:0000256" key="12">
    <source>
        <dbReference type="ARBA" id="ARBA00023247"/>
    </source>
</evidence>
<reference evidence="15 16" key="1">
    <citation type="journal article" date="1998" name="Avian Pathol.">
        <title>Growth analysis of adenoviruses isolated from pigeons in chicken cells and serological characterization of the isolates.</title>
        <authorList>
            <person name="Hess M."/>
            <person name="Prusas C."/>
            <person name="Monreal G."/>
        </authorList>
    </citation>
    <scope>NUCLEOTIDE SEQUENCE [LARGE SCALE GENOMIC DNA]</scope>
    <source>
        <strain evidence="15 16">IDA4</strain>
    </source>
</reference>
<keyword evidence="3" id="KW-0597">Phosphoprotein</keyword>
<feature type="region of interest" description="Disordered" evidence="14">
    <location>
        <begin position="1"/>
        <end position="95"/>
    </location>
</feature>
<feature type="compositionally biased region" description="Basic and acidic residues" evidence="14">
    <location>
        <begin position="695"/>
        <end position="711"/>
    </location>
</feature>
<evidence type="ECO:0000256" key="4">
    <source>
        <dbReference type="ARBA" id="ARBA00022581"/>
    </source>
</evidence>
<keyword evidence="13" id="KW-1075">Inhibition of eukaryotic host translation factors by virus</keyword>
<organism evidence="15 16">
    <name type="scientific">Pigeon adenovirus 1</name>
    <dbReference type="NCBI Taxonomy" id="764030"/>
    <lineage>
        <taxon>Viruses</taxon>
        <taxon>Varidnaviria</taxon>
        <taxon>Bamfordvirae</taxon>
        <taxon>Preplasmiviricota</taxon>
        <taxon>Polisuviricotina</taxon>
        <taxon>Pharingeaviricetes</taxon>
        <taxon>Rowavirales</taxon>
        <taxon>Adenoviridae</taxon>
        <taxon>Aviadenovirus</taxon>
        <taxon>Aviadenovirus columbae</taxon>
        <taxon>Pigeon aviadenovirus A</taxon>
    </lineage>
</organism>
<dbReference type="RefSeq" id="YP_009047105.1">
    <property type="nucleotide sequence ID" value="NC_024474.1"/>
</dbReference>
<keyword evidence="16" id="KW-1185">Reference proteome</keyword>
<dbReference type="GeneID" id="19831535"/>
<evidence type="ECO:0000256" key="11">
    <source>
        <dbReference type="ARBA" id="ARBA00023200"/>
    </source>
</evidence>
<keyword evidence="2" id="KW-0488">Methylation</keyword>
<dbReference type="GO" id="GO:0039704">
    <property type="term" value="P:viral translational shunt"/>
    <property type="evidence" value="ECO:0007669"/>
    <property type="project" value="InterPro"/>
</dbReference>
<dbReference type="GO" id="GO:0039657">
    <property type="term" value="P:symbiont-mediated suppression of host gene expression"/>
    <property type="evidence" value="ECO:0007669"/>
    <property type="project" value="UniProtKB-KW"/>
</dbReference>
<keyword evidence="7" id="KW-0694">RNA-binding</keyword>
<keyword evidence="9" id="KW-1190">Host gene expression shutoff by virus</keyword>
<keyword evidence="10" id="KW-0143">Chaperone</keyword>
<dbReference type="KEGG" id="vg:19831535"/>
<dbReference type="EMBL" id="FN824512">
    <property type="protein sequence ID" value="CDO33906.1"/>
    <property type="molecule type" value="Genomic_DNA"/>
</dbReference>
<evidence type="ECO:0000256" key="6">
    <source>
        <dbReference type="ARBA" id="ARBA00022809"/>
    </source>
</evidence>
<feature type="region of interest" description="Disordered" evidence="14">
    <location>
        <begin position="289"/>
        <end position="314"/>
    </location>
</feature>
<feature type="compositionally biased region" description="Gly residues" evidence="14">
    <location>
        <begin position="798"/>
        <end position="815"/>
    </location>
</feature>
<name>X5LU16_9ADEN</name>
<sequence>MEAGHEPTATPPTESPQTSENETVGGESRHDANDVESQELDKTLALSETDLAHSPTPDNATEDRRAVEPPHHPQPQQQQHQPWPEPPAVVEDEGRGAAVAGPQLRTCLRRQATLLAGALRDARLCQEPTPLSVEGIQLQLERFVFNPPEGTPSEHAEARFNFYPPFLTPKAICTYHIFTVTAAIPLSCKANRSGTRELERFLQTDEFRRLPEWSGAAPTVDDGLGDEVVLRTELNEGVKLVPLEADNSRLQWSKYRAEHVQFFSYPSLHLPPKISRLLMETLLQPFSDEDLERRQRRRQAGESGDEPDEGPAPCLSDEELLEILRVQRPHASPQQLRREAQRRRTTVTTALRYCLPLTLMERFFREPSMVKKCQEALHHTLHQGFVQVVREVAKVNLSNYSTFHGVTYNNPLNNCVAAKLLEGEDRRDFTLDTLYLFLVLTWQTAMGMWQQAIDEGALEAYRRALQRALRAVYAQRSVGAVARLLADLLMDGDRLMIELRKAFPNFIAQSQVANFRHFLMERANIPPFAAPLLPSDMVPLRFCSAPQLLWDQVYLLQVAVFLLNHGGYLWEPVSEHPSLQEKLYCPCNLCAPHRMPGDNVALHNEMLAIGTFELRNADGQSFKLTPELWTNAYLDKFVQDDFFPFVVRHYVRAEHAERFVGERTACVTPSPEILSLIRQIEHAREEFLLTKGKGGYRDPKTGESLTDERTRRLAQPPDHHHHPPGQHAGQYRQALPAPGTSQRGGTSPPPSSPRPLRIASGAPLKPPRRRHGPGDVDPEGVCAGRGAGRGAPAPAGDLLGGSGGSGGRGGGGGGAARRRRRRGGRQSERGVAGQSGHPGERPQQPLLHPPAGGQEDENVAACGSGGVDQSPPASPSAEPPRGQGEPPSPDPRSRAGSDGGDDAASR</sequence>
<evidence type="ECO:0000256" key="10">
    <source>
        <dbReference type="ARBA" id="ARBA00023186"/>
    </source>
</evidence>
<evidence type="ECO:0000256" key="13">
    <source>
        <dbReference type="ARBA" id="ARBA00023325"/>
    </source>
</evidence>
<dbReference type="OrthoDB" id="1438at10239"/>
<feature type="compositionally biased region" description="Basic and acidic residues" evidence="14">
    <location>
        <begin position="61"/>
        <end position="71"/>
    </location>
</feature>
<gene>
    <name evidence="15" type="primary">100K</name>
</gene>
<dbReference type="InterPro" id="IPR003381">
    <property type="entry name" value="L4"/>
</dbReference>
<reference evidence="15 16" key="2">
    <citation type="journal article" date="2010" name="J. Virol. Methods">
        <title>Classification of fowl adenoviruses by use of phylogenetic analysis and high-resolution melting-curve analysis of the hexon L1 gene region.</title>
        <authorList>
            <person name="Marek A."/>
            <person name="Gunes A."/>
            <person name="Schulz E."/>
            <person name="Hess M."/>
        </authorList>
    </citation>
    <scope>NUCLEOTIDE SEQUENCE [LARGE SCALE GENOMIC DNA]</scope>
    <source>
        <strain evidence="15 16">IDA4</strain>
    </source>
</reference>
<evidence type="ECO:0000256" key="3">
    <source>
        <dbReference type="ARBA" id="ARBA00022553"/>
    </source>
</evidence>
<dbReference type="Proteomes" id="UP000098205">
    <property type="component" value="Segment"/>
</dbReference>
<dbReference type="GO" id="GO:0039606">
    <property type="term" value="P:symbiont-mediated suppression of host translation initiation"/>
    <property type="evidence" value="ECO:0007669"/>
    <property type="project" value="UniProtKB-KW"/>
</dbReference>
<reference evidence="15 16" key="3">
    <citation type="journal article" date="2014" name="Virology">
        <title>Complete genome sequences of pigeon adenovirus 1 and duck adenovirus 2 extend the number of species within the genus Aviadenovirus.</title>
        <authorList>
            <person name="Marek A."/>
            <person name="Kajan G.L."/>
            <person name="Kosiol C."/>
            <person name="Harrach B."/>
            <person name="Schlotterer C."/>
            <person name="Hess M."/>
        </authorList>
    </citation>
    <scope>NUCLEOTIDE SEQUENCE [LARGE SCALE GENOMIC DNA]</scope>
    <source>
        <strain evidence="15 16">IDA4</strain>
    </source>
</reference>
<feature type="region of interest" description="Disordered" evidence="14">
    <location>
        <begin position="691"/>
        <end position="906"/>
    </location>
</feature>
<evidence type="ECO:0000256" key="1">
    <source>
        <dbReference type="ARBA" id="ARBA00022448"/>
    </source>
</evidence>
<dbReference type="GO" id="GO:0003723">
    <property type="term" value="F:RNA binding"/>
    <property type="evidence" value="ECO:0007669"/>
    <property type="project" value="UniProtKB-KW"/>
</dbReference>
<protein>
    <submittedName>
        <fullName evidence="15">Hexon assembly protein 100K</fullName>
    </submittedName>
</protein>
<evidence type="ECO:0000256" key="7">
    <source>
        <dbReference type="ARBA" id="ARBA00022884"/>
    </source>
</evidence>
<keyword evidence="5" id="KW-1155">Translational shunt</keyword>
<keyword evidence="8" id="KW-0426">Late protein</keyword>
<evidence type="ECO:0000256" key="2">
    <source>
        <dbReference type="ARBA" id="ARBA00022481"/>
    </source>
</evidence>
<proteinExistence type="predicted"/>
<keyword evidence="11" id="KW-1035">Host cytoplasm</keyword>
<keyword evidence="6" id="KW-1193">Eukaryotic host translation shutoff by virus</keyword>
<evidence type="ECO:0000256" key="8">
    <source>
        <dbReference type="ARBA" id="ARBA00022921"/>
    </source>
</evidence>
<dbReference type="Pfam" id="PF02438">
    <property type="entry name" value="Adeno_100"/>
    <property type="match status" value="1"/>
</dbReference>
<evidence type="ECO:0000256" key="5">
    <source>
        <dbReference type="ARBA" id="ARBA00022586"/>
    </source>
</evidence>